<gene>
    <name evidence="1" type="ORF">V5799_017098</name>
</gene>
<comment type="caution">
    <text evidence="1">The sequence shown here is derived from an EMBL/GenBank/DDBJ whole genome shotgun (WGS) entry which is preliminary data.</text>
</comment>
<name>A0AAQ4F3S3_AMBAM</name>
<organism evidence="1 2">
    <name type="scientific">Amblyomma americanum</name>
    <name type="common">Lone star tick</name>
    <dbReference type="NCBI Taxonomy" id="6943"/>
    <lineage>
        <taxon>Eukaryota</taxon>
        <taxon>Metazoa</taxon>
        <taxon>Ecdysozoa</taxon>
        <taxon>Arthropoda</taxon>
        <taxon>Chelicerata</taxon>
        <taxon>Arachnida</taxon>
        <taxon>Acari</taxon>
        <taxon>Parasitiformes</taxon>
        <taxon>Ixodida</taxon>
        <taxon>Ixodoidea</taxon>
        <taxon>Ixodidae</taxon>
        <taxon>Amblyomminae</taxon>
        <taxon>Amblyomma</taxon>
    </lineage>
</organism>
<dbReference type="EMBL" id="JARKHS020007558">
    <property type="protein sequence ID" value="KAK8781561.1"/>
    <property type="molecule type" value="Genomic_DNA"/>
</dbReference>
<proteinExistence type="predicted"/>
<accession>A0AAQ4F3S3</accession>
<sequence length="136" mass="15124">MLVQYNPGGTTPFEAQDRLLAKLATTPRWLLRRAVICWESTSRGESTLRPRCCAALKIESCASRPRDLTPSRHDLEVPVQLKFRPHAPLPPWAPTKSSMELTSTCGHPPPKQRVRLTAAAAVQQTRPVIAHRIGTL</sequence>
<evidence type="ECO:0000313" key="2">
    <source>
        <dbReference type="Proteomes" id="UP001321473"/>
    </source>
</evidence>
<reference evidence="1 2" key="1">
    <citation type="journal article" date="2023" name="Arcadia Sci">
        <title>De novo assembly of a long-read Amblyomma americanum tick genome.</title>
        <authorList>
            <person name="Chou S."/>
            <person name="Poskanzer K.E."/>
            <person name="Rollins M."/>
            <person name="Thuy-Boun P.S."/>
        </authorList>
    </citation>
    <scope>NUCLEOTIDE SEQUENCE [LARGE SCALE GENOMIC DNA]</scope>
    <source>
        <strain evidence="1">F_SG_1</strain>
        <tissue evidence="1">Salivary glands</tissue>
    </source>
</reference>
<keyword evidence="2" id="KW-1185">Reference proteome</keyword>
<protein>
    <submittedName>
        <fullName evidence="1">Uncharacterized protein</fullName>
    </submittedName>
</protein>
<evidence type="ECO:0000313" key="1">
    <source>
        <dbReference type="EMBL" id="KAK8781561.1"/>
    </source>
</evidence>
<dbReference type="Proteomes" id="UP001321473">
    <property type="component" value="Unassembled WGS sequence"/>
</dbReference>
<dbReference type="AlphaFoldDB" id="A0AAQ4F3S3"/>